<evidence type="ECO:0000259" key="4">
    <source>
        <dbReference type="Pfam" id="PF00497"/>
    </source>
</evidence>
<dbReference type="PANTHER" id="PTHR30085:SF7">
    <property type="entry name" value="AMINO-ACID ABC TRANSPORTER-BINDING PROTEIN YHDW-RELATED"/>
    <property type="match status" value="1"/>
</dbReference>
<proteinExistence type="inferred from homology"/>
<evidence type="ECO:0000256" key="1">
    <source>
        <dbReference type="ARBA" id="ARBA00010333"/>
    </source>
</evidence>
<protein>
    <recommendedName>
        <fullName evidence="4">Solute-binding protein family 3/N-terminal domain-containing protein</fullName>
    </recommendedName>
</protein>
<reference evidence="5" key="1">
    <citation type="submission" date="2018-05" db="EMBL/GenBank/DDBJ databases">
        <authorList>
            <person name="Lanie J.A."/>
            <person name="Ng W.-L."/>
            <person name="Kazmierczak K.M."/>
            <person name="Andrzejewski T.M."/>
            <person name="Davidsen T.M."/>
            <person name="Wayne K.J."/>
            <person name="Tettelin H."/>
            <person name="Glass J.I."/>
            <person name="Rusch D."/>
            <person name="Podicherti R."/>
            <person name="Tsui H.-C.T."/>
            <person name="Winkler M.E."/>
        </authorList>
    </citation>
    <scope>NUCLEOTIDE SEQUENCE</scope>
</reference>
<dbReference type="AlphaFoldDB" id="A0A383B2P4"/>
<dbReference type="EMBL" id="UINC01196602">
    <property type="protein sequence ID" value="SVE13678.1"/>
    <property type="molecule type" value="Genomic_DNA"/>
</dbReference>
<comment type="similarity">
    <text evidence="1">Belongs to the bacterial solute-binding protein 3 family.</text>
</comment>
<dbReference type="InterPro" id="IPR051455">
    <property type="entry name" value="Bact_solute-bind_prot3"/>
</dbReference>
<feature type="domain" description="Solute-binding protein family 3/N-terminal" evidence="4">
    <location>
        <begin position="58"/>
        <end position="136"/>
    </location>
</feature>
<dbReference type="PANTHER" id="PTHR30085">
    <property type="entry name" value="AMINO ACID ABC TRANSPORTER PERMEASE"/>
    <property type="match status" value="1"/>
</dbReference>
<sequence length="146" mass="15690">MKKFIKNLLLISITFVIVFSLGCTSTDEETTSSVPASEEKTSSASANTLETIKERGILKCGVNDNLTGFGVLTPDGSYAGFDIDYCKAVAAAIFGDASKVEYTPLTASARFTALGSGEIDLLIRNTTWTASRDRELAQDFTATTFY</sequence>
<evidence type="ECO:0000256" key="2">
    <source>
        <dbReference type="ARBA" id="ARBA00022448"/>
    </source>
</evidence>
<feature type="non-terminal residue" evidence="5">
    <location>
        <position position="146"/>
    </location>
</feature>
<keyword evidence="2" id="KW-0813">Transport</keyword>
<name>A0A383B2P4_9ZZZZ</name>
<evidence type="ECO:0000313" key="5">
    <source>
        <dbReference type="EMBL" id="SVE13678.1"/>
    </source>
</evidence>
<keyword evidence="3" id="KW-0732">Signal</keyword>
<dbReference type="SUPFAM" id="SSF53850">
    <property type="entry name" value="Periplasmic binding protein-like II"/>
    <property type="match status" value="1"/>
</dbReference>
<dbReference type="Gene3D" id="3.40.190.10">
    <property type="entry name" value="Periplasmic binding protein-like II"/>
    <property type="match status" value="1"/>
</dbReference>
<evidence type="ECO:0000256" key="3">
    <source>
        <dbReference type="ARBA" id="ARBA00022729"/>
    </source>
</evidence>
<organism evidence="5">
    <name type="scientific">marine metagenome</name>
    <dbReference type="NCBI Taxonomy" id="408172"/>
    <lineage>
        <taxon>unclassified sequences</taxon>
        <taxon>metagenomes</taxon>
        <taxon>ecological metagenomes</taxon>
    </lineage>
</organism>
<dbReference type="GO" id="GO:0006865">
    <property type="term" value="P:amino acid transport"/>
    <property type="evidence" value="ECO:0007669"/>
    <property type="project" value="TreeGrafter"/>
</dbReference>
<dbReference type="InterPro" id="IPR001638">
    <property type="entry name" value="Solute-binding_3/MltF_N"/>
</dbReference>
<gene>
    <name evidence="5" type="ORF">METZ01_LOCUS466532</name>
</gene>
<accession>A0A383B2P4</accession>
<dbReference type="Pfam" id="PF00497">
    <property type="entry name" value="SBP_bac_3"/>
    <property type="match status" value="1"/>
</dbReference>
<dbReference type="PROSITE" id="PS51257">
    <property type="entry name" value="PROKAR_LIPOPROTEIN"/>
    <property type="match status" value="1"/>
</dbReference>